<keyword evidence="5 6" id="KW-0687">Ribonucleoprotein</keyword>
<sequence length="122" mass="13836">MRLYFTFFESGFTIFSSGVGDAFMLAVVEQGSKQYLVRKGQVISVEKIAAEPGKEVEISCVKCVLDEEARPHFGVGTVKAKVLAQERGEKLVIFKKRRRKNSRRRNGHRQYVTILRVTDVAL</sequence>
<evidence type="ECO:0000256" key="4">
    <source>
        <dbReference type="ARBA" id="ARBA00022980"/>
    </source>
</evidence>
<gene>
    <name evidence="6 8" type="primary">rplU</name>
    <name evidence="8" type="ordered locus">NRI_0865</name>
</gene>
<keyword evidence="2 6" id="KW-0699">rRNA-binding</keyword>
<organism evidence="8 9">
    <name type="scientific">Neorickettsia risticii (strain Illinois)</name>
    <dbReference type="NCBI Taxonomy" id="434131"/>
    <lineage>
        <taxon>Bacteria</taxon>
        <taxon>Pseudomonadati</taxon>
        <taxon>Pseudomonadota</taxon>
        <taxon>Alphaproteobacteria</taxon>
        <taxon>Rickettsiales</taxon>
        <taxon>Anaplasmataceae</taxon>
        <taxon>Neorickettsia</taxon>
    </lineage>
</organism>
<evidence type="ECO:0000256" key="6">
    <source>
        <dbReference type="HAMAP-Rule" id="MF_01363"/>
    </source>
</evidence>
<dbReference type="InterPro" id="IPR018258">
    <property type="entry name" value="Ribosomal_bL21_CS"/>
</dbReference>
<evidence type="ECO:0000313" key="8">
    <source>
        <dbReference type="EMBL" id="ACT69820.1"/>
    </source>
</evidence>
<evidence type="ECO:0000313" key="9">
    <source>
        <dbReference type="Proteomes" id="UP000001627"/>
    </source>
</evidence>
<dbReference type="HAMAP" id="MF_01363">
    <property type="entry name" value="Ribosomal_bL21"/>
    <property type="match status" value="1"/>
</dbReference>
<dbReference type="GO" id="GO:0019843">
    <property type="term" value="F:rRNA binding"/>
    <property type="evidence" value="ECO:0007669"/>
    <property type="project" value="UniProtKB-UniRule"/>
</dbReference>
<dbReference type="PANTHER" id="PTHR21349">
    <property type="entry name" value="50S RIBOSOMAL PROTEIN L21"/>
    <property type="match status" value="1"/>
</dbReference>
<reference evidence="8 9" key="1">
    <citation type="journal article" date="2009" name="Nucleic Acids Res.">
        <title>Analysis of complete genome sequence of Neorickettsia risticii: causative agent of Potomac horse fever.</title>
        <authorList>
            <person name="Lin M."/>
            <person name="Zhang C."/>
            <person name="Gibson K."/>
            <person name="Rikihisa Y."/>
        </authorList>
    </citation>
    <scope>NUCLEOTIDE SEQUENCE [LARGE SCALE GENOMIC DNA]</scope>
    <source>
        <strain evidence="8 9">Illinois</strain>
    </source>
</reference>
<dbReference type="KEGG" id="nri:NRI_0865"/>
<comment type="similarity">
    <text evidence="1 6 7">Belongs to the bacterial ribosomal protein bL21 family.</text>
</comment>
<dbReference type="InterPro" id="IPR001787">
    <property type="entry name" value="Ribosomal_bL21"/>
</dbReference>
<dbReference type="InterPro" id="IPR036164">
    <property type="entry name" value="bL21-like_sf"/>
</dbReference>
<comment type="function">
    <text evidence="6 7">This protein binds to 23S rRNA in the presence of protein L20.</text>
</comment>
<dbReference type="AlphaFoldDB" id="C6V614"/>
<dbReference type="Pfam" id="PF00829">
    <property type="entry name" value="Ribosomal_L21p"/>
    <property type="match status" value="1"/>
</dbReference>
<name>C6V614_NEORI</name>
<evidence type="ECO:0000256" key="3">
    <source>
        <dbReference type="ARBA" id="ARBA00022884"/>
    </source>
</evidence>
<evidence type="ECO:0000256" key="7">
    <source>
        <dbReference type="RuleBase" id="RU000562"/>
    </source>
</evidence>
<dbReference type="InterPro" id="IPR028909">
    <property type="entry name" value="bL21-like"/>
</dbReference>
<dbReference type="STRING" id="434131.NRI_0865"/>
<evidence type="ECO:0000256" key="2">
    <source>
        <dbReference type="ARBA" id="ARBA00022730"/>
    </source>
</evidence>
<comment type="subunit">
    <text evidence="6">Part of the 50S ribosomal subunit. Contacts protein L20.</text>
</comment>
<dbReference type="EMBL" id="CP001431">
    <property type="protein sequence ID" value="ACT69820.1"/>
    <property type="molecule type" value="Genomic_DNA"/>
</dbReference>
<dbReference type="HOGENOM" id="CLU_061463_3_2_5"/>
<dbReference type="eggNOG" id="COG0261">
    <property type="taxonomic scope" value="Bacteria"/>
</dbReference>
<keyword evidence="9" id="KW-1185">Reference proteome</keyword>
<keyword evidence="3 6" id="KW-0694">RNA-binding</keyword>
<dbReference type="PROSITE" id="PS01169">
    <property type="entry name" value="RIBOSOMAL_L21"/>
    <property type="match status" value="1"/>
</dbReference>
<accession>C6V614</accession>
<protein>
    <recommendedName>
        <fullName evidence="6">Large ribosomal subunit protein bL21</fullName>
    </recommendedName>
</protein>
<dbReference type="GO" id="GO:0005840">
    <property type="term" value="C:ribosome"/>
    <property type="evidence" value="ECO:0007669"/>
    <property type="project" value="UniProtKB-KW"/>
</dbReference>
<dbReference type="NCBIfam" id="TIGR00061">
    <property type="entry name" value="L21"/>
    <property type="match status" value="1"/>
</dbReference>
<dbReference type="SUPFAM" id="SSF141091">
    <property type="entry name" value="L21p-like"/>
    <property type="match status" value="1"/>
</dbReference>
<dbReference type="PANTHER" id="PTHR21349:SF0">
    <property type="entry name" value="LARGE RIBOSOMAL SUBUNIT PROTEIN BL21M"/>
    <property type="match status" value="1"/>
</dbReference>
<evidence type="ECO:0000256" key="1">
    <source>
        <dbReference type="ARBA" id="ARBA00008563"/>
    </source>
</evidence>
<dbReference type="GO" id="GO:0005737">
    <property type="term" value="C:cytoplasm"/>
    <property type="evidence" value="ECO:0007669"/>
    <property type="project" value="UniProtKB-ARBA"/>
</dbReference>
<dbReference type="GO" id="GO:0003735">
    <property type="term" value="F:structural constituent of ribosome"/>
    <property type="evidence" value="ECO:0007669"/>
    <property type="project" value="InterPro"/>
</dbReference>
<dbReference type="GO" id="GO:1990904">
    <property type="term" value="C:ribonucleoprotein complex"/>
    <property type="evidence" value="ECO:0007669"/>
    <property type="project" value="UniProtKB-KW"/>
</dbReference>
<dbReference type="Proteomes" id="UP000001627">
    <property type="component" value="Chromosome"/>
</dbReference>
<evidence type="ECO:0000256" key="5">
    <source>
        <dbReference type="ARBA" id="ARBA00023274"/>
    </source>
</evidence>
<dbReference type="GO" id="GO:0006412">
    <property type="term" value="P:translation"/>
    <property type="evidence" value="ECO:0007669"/>
    <property type="project" value="UniProtKB-UniRule"/>
</dbReference>
<proteinExistence type="inferred from homology"/>
<keyword evidence="4 6" id="KW-0689">Ribosomal protein</keyword>